<evidence type="ECO:0000256" key="2">
    <source>
        <dbReference type="PROSITE-ProRule" id="PRU01251"/>
    </source>
</evidence>
<dbReference type="InterPro" id="IPR001387">
    <property type="entry name" value="Cro/C1-type_HTH"/>
</dbReference>
<dbReference type="CDD" id="cd00093">
    <property type="entry name" value="HTH_XRE"/>
    <property type="match status" value="1"/>
</dbReference>
<evidence type="ECO:0000259" key="3">
    <source>
        <dbReference type="PROSITE" id="PS50943"/>
    </source>
</evidence>
<dbReference type="InterPro" id="IPR036628">
    <property type="entry name" value="Clp_N_dom_sf"/>
</dbReference>
<dbReference type="Pfam" id="PF02861">
    <property type="entry name" value="Clp_N"/>
    <property type="match status" value="1"/>
</dbReference>
<dbReference type="PANTHER" id="PTHR46558:SF4">
    <property type="entry name" value="DNA-BIDING PHAGE PROTEIN"/>
    <property type="match status" value="1"/>
</dbReference>
<dbReference type="GO" id="GO:0006508">
    <property type="term" value="P:proteolysis"/>
    <property type="evidence" value="ECO:0007669"/>
    <property type="project" value="UniProtKB-KW"/>
</dbReference>
<dbReference type="GO" id="GO:0003677">
    <property type="term" value="F:DNA binding"/>
    <property type="evidence" value="ECO:0007669"/>
    <property type="project" value="UniProtKB-KW"/>
</dbReference>
<dbReference type="PROSITE" id="PS51903">
    <property type="entry name" value="CLP_R"/>
    <property type="match status" value="1"/>
</dbReference>
<reference evidence="5 6" key="1">
    <citation type="journal article" date="2018" name="Sci. Rep.">
        <title>A novel species of the marine cyanobacterium Acaryochloris with a unique pigment content and lifestyle.</title>
        <authorList>
            <person name="Partensky F."/>
            <person name="Six C."/>
            <person name="Ratin M."/>
            <person name="Garczarek L."/>
            <person name="Vaulot D."/>
            <person name="Probert I."/>
            <person name="Calteau A."/>
            <person name="Gourvil P."/>
            <person name="Marie D."/>
            <person name="Grebert T."/>
            <person name="Bouchier C."/>
            <person name="Le Panse S."/>
            <person name="Gachenot M."/>
            <person name="Rodriguez F."/>
            <person name="Garrido J.L."/>
        </authorList>
    </citation>
    <scope>NUCLEOTIDE SEQUENCE [LARGE SCALE GENOMIC DNA]</scope>
    <source>
        <strain evidence="5 6">RCC1774</strain>
    </source>
</reference>
<evidence type="ECO:0000313" key="5">
    <source>
        <dbReference type="EMBL" id="PZD75287.1"/>
    </source>
</evidence>
<dbReference type="Gene3D" id="1.10.1780.10">
    <property type="entry name" value="Clp, N-terminal domain"/>
    <property type="match status" value="1"/>
</dbReference>
<dbReference type="EMBL" id="PQWO01000001">
    <property type="protein sequence ID" value="PZD75287.1"/>
    <property type="molecule type" value="Genomic_DNA"/>
</dbReference>
<dbReference type="RefSeq" id="WP_110984216.1">
    <property type="nucleotide sequence ID" value="NZ_CAWNWM010000001.1"/>
</dbReference>
<keyword evidence="1" id="KW-0238">DNA-binding</keyword>
<keyword evidence="5" id="KW-0067">ATP-binding</keyword>
<dbReference type="GO" id="GO:0008233">
    <property type="term" value="F:peptidase activity"/>
    <property type="evidence" value="ECO:0007669"/>
    <property type="project" value="UniProtKB-KW"/>
</dbReference>
<gene>
    <name evidence="5" type="primary">clpC_1</name>
    <name evidence="5" type="ORF">C1752_00230</name>
</gene>
<keyword evidence="5" id="KW-0378">Hydrolase</keyword>
<keyword evidence="5" id="KW-0645">Protease</keyword>
<evidence type="ECO:0000313" key="6">
    <source>
        <dbReference type="Proteomes" id="UP000248857"/>
    </source>
</evidence>
<feature type="domain" description="HTH cro/C1-type" evidence="3">
    <location>
        <begin position="5"/>
        <end position="59"/>
    </location>
</feature>
<dbReference type="SMART" id="SM00530">
    <property type="entry name" value="HTH_XRE"/>
    <property type="match status" value="1"/>
</dbReference>
<evidence type="ECO:0000256" key="1">
    <source>
        <dbReference type="ARBA" id="ARBA00023125"/>
    </source>
</evidence>
<dbReference type="SUPFAM" id="SSF47413">
    <property type="entry name" value="lambda repressor-like DNA-binding domains"/>
    <property type="match status" value="1"/>
</dbReference>
<dbReference type="Proteomes" id="UP000248857">
    <property type="component" value="Unassembled WGS sequence"/>
</dbReference>
<keyword evidence="5" id="KW-0547">Nucleotide-binding</keyword>
<comment type="caution">
    <text evidence="5">The sequence shown here is derived from an EMBL/GenBank/DDBJ whole genome shotgun (WGS) entry which is preliminary data.</text>
</comment>
<sequence length="216" mass="24237">MKNRLKELRKLHHKSQAEIARELGVSRQAVNGFESGKFDPSLEMAFKLASLFSVAIENVFIYEAESPMQPQIKRFKKYFGRERFAQKAINVIKFAGNEASRSKAPQVELEHLLVGLLADPTTTSARLLRANGAKQDVPTDDHSFEFQGEPKLSSQCKSVLELSLETVQLKDQKSIGTEHLLWGVIQLAKIDSSPTQLIQQYGIDLESLENQVVAKI</sequence>
<name>A0A2W1K6S5_9CYAN</name>
<accession>A0A2W1K6S5</accession>
<dbReference type="OrthoDB" id="571071at2"/>
<dbReference type="Pfam" id="PF01381">
    <property type="entry name" value="HTH_3"/>
    <property type="match status" value="1"/>
</dbReference>
<keyword evidence="2" id="KW-0677">Repeat</keyword>
<dbReference type="SUPFAM" id="SSF81923">
    <property type="entry name" value="Double Clp-N motif"/>
    <property type="match status" value="1"/>
</dbReference>
<dbReference type="Gene3D" id="1.10.260.40">
    <property type="entry name" value="lambda repressor-like DNA-binding domains"/>
    <property type="match status" value="1"/>
</dbReference>
<organism evidence="5 6">
    <name type="scientific">Acaryochloris thomasi RCC1774</name>
    <dbReference type="NCBI Taxonomy" id="1764569"/>
    <lineage>
        <taxon>Bacteria</taxon>
        <taxon>Bacillati</taxon>
        <taxon>Cyanobacteriota</taxon>
        <taxon>Cyanophyceae</taxon>
        <taxon>Acaryochloridales</taxon>
        <taxon>Acaryochloridaceae</taxon>
        <taxon>Acaryochloris</taxon>
        <taxon>Acaryochloris thomasi</taxon>
    </lineage>
</organism>
<evidence type="ECO:0000259" key="4">
    <source>
        <dbReference type="PROSITE" id="PS51903"/>
    </source>
</evidence>
<dbReference type="InterPro" id="IPR010982">
    <property type="entry name" value="Lambda_DNA-bd_dom_sf"/>
</dbReference>
<dbReference type="GO" id="GO:0005524">
    <property type="term" value="F:ATP binding"/>
    <property type="evidence" value="ECO:0007669"/>
    <property type="project" value="UniProtKB-KW"/>
</dbReference>
<feature type="domain" description="Clp R" evidence="4">
    <location>
        <begin position="79"/>
        <end position="216"/>
    </location>
</feature>
<dbReference type="InterPro" id="IPR004176">
    <property type="entry name" value="Clp_R_N"/>
</dbReference>
<keyword evidence="6" id="KW-1185">Reference proteome</keyword>
<dbReference type="PROSITE" id="PS50943">
    <property type="entry name" value="HTH_CROC1"/>
    <property type="match status" value="1"/>
</dbReference>
<proteinExistence type="predicted"/>
<dbReference type="AlphaFoldDB" id="A0A2W1K6S5"/>
<dbReference type="PANTHER" id="PTHR46558">
    <property type="entry name" value="TRACRIPTIONAL REGULATORY PROTEIN-RELATED-RELATED"/>
    <property type="match status" value="1"/>
</dbReference>
<protein>
    <submittedName>
        <fullName evidence="5">ATP-dependent Clp protease ATP-binding subunit ClpC</fullName>
    </submittedName>
</protein>